<dbReference type="EMBL" id="LN902847">
    <property type="protein sequence ID" value="CDS38267.1"/>
    <property type="molecule type" value="Genomic_DNA"/>
</dbReference>
<evidence type="ECO:0000313" key="1">
    <source>
        <dbReference type="EMBL" id="CDS38267.1"/>
    </source>
</evidence>
<proteinExistence type="predicted"/>
<dbReference type="Proteomes" id="UP000017246">
    <property type="component" value="Unassembled WGS sequence"/>
</dbReference>
<reference evidence="1" key="1">
    <citation type="journal article" date="2013" name="Nature">
        <title>The genomes of four tapeworm species reveal adaptations to parasitism.</title>
        <authorList>
            <person name="Tsai I.J."/>
            <person name="Zarowiecki M."/>
            <person name="Holroyd N."/>
            <person name="Garciarrubio A."/>
            <person name="Sanchez-Flores A."/>
            <person name="Brooks K.L."/>
            <person name="Tracey A."/>
            <person name="Bobes R.J."/>
            <person name="Fragoso G."/>
            <person name="Sciutto E."/>
            <person name="Aslett M."/>
            <person name="Beasley H."/>
            <person name="Bennett H.M."/>
            <person name="Cai J."/>
            <person name="Camicia F."/>
            <person name="Clark R."/>
            <person name="Cucher M."/>
            <person name="De Silva N."/>
            <person name="Day T.A."/>
            <person name="Deplazes P."/>
            <person name="Estrada K."/>
            <person name="Fernandez C."/>
            <person name="Holland P.W."/>
            <person name="Hou J."/>
            <person name="Hu S."/>
            <person name="Huckvale T."/>
            <person name="Hung S.S."/>
            <person name="Kamenetzky L."/>
            <person name="Keane J.A."/>
            <person name="Kiss F."/>
            <person name="Koziol U."/>
            <person name="Lambert O."/>
            <person name="Liu K."/>
            <person name="Luo X."/>
            <person name="Luo Y."/>
            <person name="Macchiaroli N."/>
            <person name="Nichol S."/>
            <person name="Paps J."/>
            <person name="Parkinson J."/>
            <person name="Pouchkina-Stantcheva N."/>
            <person name="Riddiford N."/>
            <person name="Rosenzvit M."/>
            <person name="Salinas G."/>
            <person name="Wasmuth J.D."/>
            <person name="Zamanian M."/>
            <person name="Zheng Y."/>
            <person name="Cai X."/>
            <person name="Soberon X."/>
            <person name="Olson P.D."/>
            <person name="Laclette J.P."/>
            <person name="Brehm K."/>
            <person name="Berriman M."/>
            <person name="Garciarrubio A."/>
            <person name="Bobes R.J."/>
            <person name="Fragoso G."/>
            <person name="Sanchez-Flores A."/>
            <person name="Estrada K."/>
            <person name="Cevallos M.A."/>
            <person name="Morett E."/>
            <person name="Gonzalez V."/>
            <person name="Portillo T."/>
            <person name="Ochoa-Leyva A."/>
            <person name="Jose M.V."/>
            <person name="Sciutto E."/>
            <person name="Landa A."/>
            <person name="Jimenez L."/>
            <person name="Valdes V."/>
            <person name="Carrero J.C."/>
            <person name="Larralde C."/>
            <person name="Morales-Montor J."/>
            <person name="Limon-Lason J."/>
            <person name="Soberon X."/>
            <person name="Laclette J.P."/>
        </authorList>
    </citation>
    <scope>NUCLEOTIDE SEQUENCE [LARGE SCALE GENOMIC DNA]</scope>
</reference>
<name>A0A068Y4Z9_ECHMU</name>
<organism evidence="1 2">
    <name type="scientific">Echinococcus multilocularis</name>
    <name type="common">Fox tapeworm</name>
    <dbReference type="NCBI Taxonomy" id="6211"/>
    <lineage>
        <taxon>Eukaryota</taxon>
        <taxon>Metazoa</taxon>
        <taxon>Spiralia</taxon>
        <taxon>Lophotrochozoa</taxon>
        <taxon>Platyhelminthes</taxon>
        <taxon>Cestoda</taxon>
        <taxon>Eucestoda</taxon>
        <taxon>Cyclophyllidea</taxon>
        <taxon>Taeniidae</taxon>
        <taxon>Echinococcus</taxon>
    </lineage>
</organism>
<gene>
    <name evidence="1" type="ORF">EmuJ_000564100</name>
</gene>
<accession>A0A068Y4Z9</accession>
<evidence type="ECO:0000313" key="2">
    <source>
        <dbReference type="Proteomes" id="UP000017246"/>
    </source>
</evidence>
<dbReference type="AlphaFoldDB" id="A0A068Y4Z9"/>
<keyword evidence="2" id="KW-1185">Reference proteome</keyword>
<reference evidence="1" key="2">
    <citation type="submission" date="2015-11" db="EMBL/GenBank/DDBJ databases">
        <authorList>
            <person name="Zhang Y."/>
            <person name="Guo Z."/>
        </authorList>
    </citation>
    <scope>NUCLEOTIDE SEQUENCE</scope>
</reference>
<protein>
    <submittedName>
        <fullName evidence="1">Expressed protein</fullName>
    </submittedName>
</protein>
<sequence length="77" mass="8881">MHLGATPVVLAQFAHISTCKRDEARPDFDKFCRHTATNVIHAIVDRIQNQTDIDQNEMNCRERDPFRVILFSHSACQ</sequence>